<gene>
    <name evidence="1" type="ORF">BC936DRAFT_143435</name>
</gene>
<keyword evidence="2" id="KW-1185">Reference proteome</keyword>
<dbReference type="AlphaFoldDB" id="A0A432ZYZ4"/>
<reference evidence="1 2" key="1">
    <citation type="journal article" date="2018" name="New Phytol.">
        <title>Phylogenomics of Endogonaceae and evolution of mycorrhizas within Mucoromycota.</title>
        <authorList>
            <person name="Chang Y."/>
            <person name="Desiro A."/>
            <person name="Na H."/>
            <person name="Sandor L."/>
            <person name="Lipzen A."/>
            <person name="Clum A."/>
            <person name="Barry K."/>
            <person name="Grigoriev I.V."/>
            <person name="Martin F.M."/>
            <person name="Stajich J.E."/>
            <person name="Smith M.E."/>
            <person name="Bonito G."/>
            <person name="Spatafora J.W."/>
        </authorList>
    </citation>
    <scope>NUCLEOTIDE SEQUENCE [LARGE SCALE GENOMIC DNA]</scope>
    <source>
        <strain evidence="1 2">GMNB39</strain>
    </source>
</reference>
<accession>A0A432ZYZ4</accession>
<name>A0A432ZYZ4_9FUNG</name>
<comment type="caution">
    <text evidence="1">The sequence shown here is derived from an EMBL/GenBank/DDBJ whole genome shotgun (WGS) entry which is preliminary data.</text>
</comment>
<sequence length="113" mass="12625">MFFSTQPHNFSPASTECGIHSSQPSATRIVTHPNLAVSPFRRLHERCDNEQVMASRFSILPQSFKIHLRARSPQIIPSLFWCHTLLRKLAPTRLGGHSQAVDIGYLLGDSLCG</sequence>
<organism evidence="1 2">
    <name type="scientific">Jimgerdemannia flammicorona</name>
    <dbReference type="NCBI Taxonomy" id="994334"/>
    <lineage>
        <taxon>Eukaryota</taxon>
        <taxon>Fungi</taxon>
        <taxon>Fungi incertae sedis</taxon>
        <taxon>Mucoromycota</taxon>
        <taxon>Mucoromycotina</taxon>
        <taxon>Endogonomycetes</taxon>
        <taxon>Endogonales</taxon>
        <taxon>Endogonaceae</taxon>
        <taxon>Jimgerdemannia</taxon>
    </lineage>
</organism>
<dbReference type="EMBL" id="RBNI01026874">
    <property type="protein sequence ID" value="RUO95688.1"/>
    <property type="molecule type" value="Genomic_DNA"/>
</dbReference>
<evidence type="ECO:0000313" key="1">
    <source>
        <dbReference type="EMBL" id="RUO95688.1"/>
    </source>
</evidence>
<dbReference type="Proteomes" id="UP000268093">
    <property type="component" value="Unassembled WGS sequence"/>
</dbReference>
<protein>
    <submittedName>
        <fullName evidence="1">Uncharacterized protein</fullName>
    </submittedName>
</protein>
<proteinExistence type="predicted"/>
<evidence type="ECO:0000313" key="2">
    <source>
        <dbReference type="Proteomes" id="UP000268093"/>
    </source>
</evidence>